<evidence type="ECO:0008006" key="4">
    <source>
        <dbReference type="Google" id="ProtNLM"/>
    </source>
</evidence>
<feature type="region of interest" description="Disordered" evidence="1">
    <location>
        <begin position="42"/>
        <end position="77"/>
    </location>
</feature>
<name>A0A386ZKI6_9NOCA</name>
<feature type="compositionally biased region" description="Low complexity" evidence="1">
    <location>
        <begin position="10"/>
        <end position="25"/>
    </location>
</feature>
<feature type="region of interest" description="Disordered" evidence="1">
    <location>
        <begin position="1"/>
        <end position="25"/>
    </location>
</feature>
<evidence type="ECO:0000313" key="2">
    <source>
        <dbReference type="EMBL" id="AYF78117.1"/>
    </source>
</evidence>
<sequence length="434" mass="47752">MTGHDEHRAAFGSADGSADGSASARRPITAAPNAEHGIGIRAAQHHNPRAGSKSRLSINTEGSSRGGRRRGRGVHCGGHPNAGPWFRLLDRDRRLLSLLIEHKVLTTDQIASLEFTSTRRAQDRLAKLRQMGMLFAFRESLYGGGTTQTRHALGYSGARLIAAQHAERPPTPAAHALSLERLACSPTLEHRLGINGFFTALAAHRNPSHHPEAIALEGLTQWWSERQCAEQFWTSPLDPTSIHPDGYGCWEQDGHTVRFFLEYDTGTETLANVSAKLSDYQGFPTDQFGILLFSLHSSLRETGIRTALRRTLGYGDPDLVIATTARDLTTDYDPARPVWALLTAGNSNTATERLRLAELPKRGPHIAHHSSAGQPYNEASFDRHDPHIRDLFANHPQSSGSSRPTPDGRPHDPADQTDENTFIELDDNPSSHEW</sequence>
<dbReference type="AlphaFoldDB" id="A0A386ZKI6"/>
<keyword evidence="3" id="KW-1185">Reference proteome</keyword>
<gene>
    <name evidence="2" type="ORF">D7D52_34655</name>
</gene>
<dbReference type="Pfam" id="PF13814">
    <property type="entry name" value="Replic_Relax"/>
    <property type="match status" value="1"/>
</dbReference>
<evidence type="ECO:0000256" key="1">
    <source>
        <dbReference type="SAM" id="MobiDB-lite"/>
    </source>
</evidence>
<feature type="compositionally biased region" description="Polar residues" evidence="1">
    <location>
        <begin position="395"/>
        <end position="404"/>
    </location>
</feature>
<proteinExistence type="predicted"/>
<dbReference type="EMBL" id="CP032568">
    <property type="protein sequence ID" value="AYF78117.1"/>
    <property type="molecule type" value="Genomic_DNA"/>
</dbReference>
<dbReference type="RefSeq" id="WP_120743200.1">
    <property type="nucleotide sequence ID" value="NZ_CP032568.1"/>
</dbReference>
<feature type="region of interest" description="Disordered" evidence="1">
    <location>
        <begin position="390"/>
        <end position="434"/>
    </location>
</feature>
<accession>A0A386ZKI6</accession>
<reference evidence="2 3" key="1">
    <citation type="submission" date="2018-09" db="EMBL/GenBank/DDBJ databases">
        <title>Nocardia yunnanensis sp. nov., an actinomycete isolated from a soil sample.</title>
        <authorList>
            <person name="Zhang J."/>
        </authorList>
    </citation>
    <scope>NUCLEOTIDE SEQUENCE [LARGE SCALE GENOMIC DNA]</scope>
    <source>
        <strain evidence="2 3">CFHS0054</strain>
    </source>
</reference>
<protein>
    <recommendedName>
        <fullName evidence="4">Protein involved in plasmid replication-relaxation</fullName>
    </recommendedName>
</protein>
<dbReference type="InterPro" id="IPR025855">
    <property type="entry name" value="Replic_Relax"/>
</dbReference>
<dbReference type="Proteomes" id="UP000267164">
    <property type="component" value="Chromosome"/>
</dbReference>
<dbReference type="OrthoDB" id="2562278at2"/>
<evidence type="ECO:0000313" key="3">
    <source>
        <dbReference type="Proteomes" id="UP000267164"/>
    </source>
</evidence>
<organism evidence="2 3">
    <name type="scientific">Nocardia yunnanensis</name>
    <dbReference type="NCBI Taxonomy" id="2382165"/>
    <lineage>
        <taxon>Bacteria</taxon>
        <taxon>Bacillati</taxon>
        <taxon>Actinomycetota</taxon>
        <taxon>Actinomycetes</taxon>
        <taxon>Mycobacteriales</taxon>
        <taxon>Nocardiaceae</taxon>
        <taxon>Nocardia</taxon>
    </lineage>
</organism>
<dbReference type="KEGG" id="nyu:D7D52_34655"/>